<evidence type="ECO:0000256" key="1">
    <source>
        <dbReference type="SAM" id="MobiDB-lite"/>
    </source>
</evidence>
<protein>
    <submittedName>
        <fullName evidence="2">Uncharacterized protein</fullName>
    </submittedName>
</protein>
<sequence length="125" mass="14270">MSLPFVNPSVIIYRKPNSLRHISAHGQNLMSSEIRNEKPHSPSQTRNHKRIAEQLYKASVKGHDFINEHHCITKRCSNPGCGAFLRTAGQHICVHAHQSSTASPRAKSHGGRRTRHNKRTRRIRR</sequence>
<proteinExistence type="predicted"/>
<feature type="region of interest" description="Disordered" evidence="1">
    <location>
        <begin position="96"/>
        <end position="125"/>
    </location>
</feature>
<organism evidence="2">
    <name type="scientific">viral metagenome</name>
    <dbReference type="NCBI Taxonomy" id="1070528"/>
    <lineage>
        <taxon>unclassified sequences</taxon>
        <taxon>metagenomes</taxon>
        <taxon>organismal metagenomes</taxon>
    </lineage>
</organism>
<evidence type="ECO:0000313" key="2">
    <source>
        <dbReference type="EMBL" id="QHT80655.1"/>
    </source>
</evidence>
<dbReference type="AlphaFoldDB" id="A0A6C0HKH6"/>
<reference evidence="2" key="1">
    <citation type="journal article" date="2020" name="Nature">
        <title>Giant virus diversity and host interactions through global metagenomics.</title>
        <authorList>
            <person name="Schulz F."/>
            <person name="Roux S."/>
            <person name="Paez-Espino D."/>
            <person name="Jungbluth S."/>
            <person name="Walsh D.A."/>
            <person name="Denef V.J."/>
            <person name="McMahon K.D."/>
            <person name="Konstantinidis K.T."/>
            <person name="Eloe-Fadrosh E.A."/>
            <person name="Kyrpides N.C."/>
            <person name="Woyke T."/>
        </authorList>
    </citation>
    <scope>NUCLEOTIDE SEQUENCE</scope>
    <source>
        <strain evidence="2">GVMAG-M-3300023184-121</strain>
    </source>
</reference>
<name>A0A6C0HKH6_9ZZZZ</name>
<accession>A0A6C0HKH6</accession>
<dbReference type="EMBL" id="MN739974">
    <property type="protein sequence ID" value="QHT80655.1"/>
    <property type="molecule type" value="Genomic_DNA"/>
</dbReference>
<feature type="compositionally biased region" description="Basic residues" evidence="1">
    <location>
        <begin position="106"/>
        <end position="125"/>
    </location>
</feature>